<dbReference type="Pfam" id="PF13966">
    <property type="entry name" value="zf-RVT"/>
    <property type="match status" value="1"/>
</dbReference>
<feature type="domain" description="RNase H type-1" evidence="1">
    <location>
        <begin position="339"/>
        <end position="447"/>
    </location>
</feature>
<dbReference type="InterPro" id="IPR002156">
    <property type="entry name" value="RNaseH_domain"/>
</dbReference>
<dbReference type="OrthoDB" id="1745633at2759"/>
<name>A0A8X7U9V4_BRACI</name>
<dbReference type="EMBL" id="JAAMPC010000013">
    <property type="protein sequence ID" value="KAG2271635.1"/>
    <property type="molecule type" value="Genomic_DNA"/>
</dbReference>
<evidence type="ECO:0008006" key="5">
    <source>
        <dbReference type="Google" id="ProtNLM"/>
    </source>
</evidence>
<dbReference type="PANTHER" id="PTHR34146">
    <property type="entry name" value="POLYNUCLEOTIDYL TRANSFERASE, RIBONUCLEASE H-LIKE SUPERFAMILY PROTEIN-RELATED"/>
    <property type="match status" value="1"/>
</dbReference>
<evidence type="ECO:0000259" key="1">
    <source>
        <dbReference type="Pfam" id="PF13456"/>
    </source>
</evidence>
<gene>
    <name evidence="3" type="ORF">Bca52824_066190</name>
</gene>
<dbReference type="GO" id="GO:0004523">
    <property type="term" value="F:RNA-DNA hybrid ribonuclease activity"/>
    <property type="evidence" value="ECO:0007669"/>
    <property type="project" value="InterPro"/>
</dbReference>
<dbReference type="GO" id="GO:0003676">
    <property type="term" value="F:nucleic acid binding"/>
    <property type="evidence" value="ECO:0007669"/>
    <property type="project" value="InterPro"/>
</dbReference>
<feature type="domain" description="Reverse transcriptase zinc-binding" evidence="2">
    <location>
        <begin position="161"/>
        <end position="232"/>
    </location>
</feature>
<dbReference type="CDD" id="cd06222">
    <property type="entry name" value="RNase_H_like"/>
    <property type="match status" value="1"/>
</dbReference>
<proteinExistence type="predicted"/>
<protein>
    <recommendedName>
        <fullName evidence="5">Reverse transcriptase zinc-binding domain-containing protein</fullName>
    </recommendedName>
</protein>
<dbReference type="InterPro" id="IPR026960">
    <property type="entry name" value="RVT-Znf"/>
</dbReference>
<evidence type="ECO:0000313" key="3">
    <source>
        <dbReference type="EMBL" id="KAG2271635.1"/>
    </source>
</evidence>
<organism evidence="3 4">
    <name type="scientific">Brassica carinata</name>
    <name type="common">Ethiopian mustard</name>
    <name type="synonym">Abyssinian cabbage</name>
    <dbReference type="NCBI Taxonomy" id="52824"/>
    <lineage>
        <taxon>Eukaryota</taxon>
        <taxon>Viridiplantae</taxon>
        <taxon>Streptophyta</taxon>
        <taxon>Embryophyta</taxon>
        <taxon>Tracheophyta</taxon>
        <taxon>Spermatophyta</taxon>
        <taxon>Magnoliopsida</taxon>
        <taxon>eudicotyledons</taxon>
        <taxon>Gunneridae</taxon>
        <taxon>Pentapetalae</taxon>
        <taxon>rosids</taxon>
        <taxon>malvids</taxon>
        <taxon>Brassicales</taxon>
        <taxon>Brassicaceae</taxon>
        <taxon>Brassiceae</taxon>
        <taxon>Brassica</taxon>
    </lineage>
</organism>
<dbReference type="Gene3D" id="3.30.420.10">
    <property type="entry name" value="Ribonuclease H-like superfamily/Ribonuclease H"/>
    <property type="match status" value="1"/>
</dbReference>
<dbReference type="Pfam" id="PF13456">
    <property type="entry name" value="RVT_3"/>
    <property type="match status" value="1"/>
</dbReference>
<evidence type="ECO:0000259" key="2">
    <source>
        <dbReference type="Pfam" id="PF13966"/>
    </source>
</evidence>
<dbReference type="AlphaFoldDB" id="A0A8X7U9V4"/>
<dbReference type="Proteomes" id="UP000886595">
    <property type="component" value="Unassembled WGS sequence"/>
</dbReference>
<dbReference type="InterPro" id="IPR036397">
    <property type="entry name" value="RNaseH_sf"/>
</dbReference>
<comment type="caution">
    <text evidence="3">The sequence shown here is derived from an EMBL/GenBank/DDBJ whole genome shotgun (WGS) entry which is preliminary data.</text>
</comment>
<evidence type="ECO:0000313" key="4">
    <source>
        <dbReference type="Proteomes" id="UP000886595"/>
    </source>
</evidence>
<accession>A0A8X7U9V4</accession>
<dbReference type="PANTHER" id="PTHR34146:SF3">
    <property type="entry name" value="POLYNUCLEOTIDYL TRANSFERASE, RIBONUCLEASE H-LIKE SUPERFAMILY PROTEIN"/>
    <property type="match status" value="1"/>
</dbReference>
<reference evidence="3 4" key="1">
    <citation type="submission" date="2020-02" db="EMBL/GenBank/DDBJ databases">
        <authorList>
            <person name="Ma Q."/>
            <person name="Huang Y."/>
            <person name="Song X."/>
            <person name="Pei D."/>
        </authorList>
    </citation>
    <scope>NUCLEOTIDE SEQUENCE [LARGE SCALE GENOMIC DNA]</scope>
    <source>
        <strain evidence="3">Sxm20200214</strain>
        <tissue evidence="3">Leaf</tissue>
    </source>
</reference>
<dbReference type="InterPro" id="IPR044730">
    <property type="entry name" value="RNase_H-like_dom_plant"/>
</dbReference>
<keyword evidence="4" id="KW-1185">Reference proteome</keyword>
<sequence length="457" mass="51508">MKPQSLLARILTGKYCKYSPFLEVQPAAACSHGWRGILVGRDLLAEHLGWAIGDGESVKVWDEAWISTKRREVIMGPATEASKDFLVSTLFQEGSREWDQEKVESLLPELKTTILSIKTSRKGGPDKRIWLRNPSGEYTAKTGYVAALERRAINPTLQRLTGEPSRWIKDIWAMHMPPKMKLLIWKAYHNALPVNERLAARQIIPNLKCCSCDEAETIIHLFFLCPVAQEVWRRFPSKMEISFNNITSFAEGWRRVHRAVALPPTGVISENLAAWIIWSIWLARNQLIFREEKLATQEIVTKAVRLAREWTQAQAAVEQPKALKEISGIGSRCDMVCRSDAAWNSEKRCTGVAWEFLRNGNERVSSGSLTFTNVKSPLVAEGLALLSAMEDASDSSRLIKAVKEGSNVSDLHGILCDIYALSMAFDVVSFYWVRRNSVSHVDGIAKYVLRNLVLNLV</sequence>